<name>A0A2A2D941_9ACTN</name>
<gene>
    <name evidence="2" type="ORF">CK936_16350</name>
</gene>
<sequence>MPWLTREEIRKVSAEAQTIHDDIASGRLVIHAHAHDGHTFVAVGTYRHNGKSIHLHGENHLRQVALVYDNPTEALSEFDRLNGDAVRPGPAPTTDIEQRAALALAPRRTATPAPEVTGGQPTKGKRESVPVWAASPGDHEALLDSFLASQPAWEHHRTWSDETTIAAHEALALRVEFLHEAAPEAFNWTIAAYESPVGPRI</sequence>
<comment type="caution">
    <text evidence="2">The sequence shown here is derived from an EMBL/GenBank/DDBJ whole genome shotgun (WGS) entry which is preliminary data.</text>
</comment>
<reference evidence="2 3" key="1">
    <citation type="submission" date="2017-08" db="EMBL/GenBank/DDBJ databases">
        <title>Genome sequence of Streptomyces albireticuli NRRL B-1670.</title>
        <authorList>
            <person name="Graham D.E."/>
            <person name="Mahan K.M."/>
            <person name="Klingeman D.M."/>
            <person name="Hettich R.L."/>
            <person name="Parry R.J."/>
            <person name="Spain J.C."/>
        </authorList>
    </citation>
    <scope>NUCLEOTIDE SEQUENCE [LARGE SCALE GENOMIC DNA]</scope>
    <source>
        <strain evidence="2 3">NRRL B-1670</strain>
    </source>
</reference>
<dbReference type="Proteomes" id="UP000218944">
    <property type="component" value="Unassembled WGS sequence"/>
</dbReference>
<organism evidence="2 3">
    <name type="scientific">Streptomyces albireticuli</name>
    <dbReference type="NCBI Taxonomy" id="1940"/>
    <lineage>
        <taxon>Bacteria</taxon>
        <taxon>Bacillati</taxon>
        <taxon>Actinomycetota</taxon>
        <taxon>Actinomycetes</taxon>
        <taxon>Kitasatosporales</taxon>
        <taxon>Streptomycetaceae</taxon>
        <taxon>Streptomyces</taxon>
    </lineage>
</organism>
<dbReference type="AlphaFoldDB" id="A0A2A2D941"/>
<keyword evidence="3" id="KW-1185">Reference proteome</keyword>
<dbReference type="RefSeq" id="WP_095581704.1">
    <property type="nucleotide sequence ID" value="NZ_JAJQQS010000010.1"/>
</dbReference>
<feature type="region of interest" description="Disordered" evidence="1">
    <location>
        <begin position="107"/>
        <end position="128"/>
    </location>
</feature>
<proteinExistence type="predicted"/>
<accession>A0A2A2D941</accession>
<evidence type="ECO:0000313" key="3">
    <source>
        <dbReference type="Proteomes" id="UP000218944"/>
    </source>
</evidence>
<evidence type="ECO:0000256" key="1">
    <source>
        <dbReference type="SAM" id="MobiDB-lite"/>
    </source>
</evidence>
<evidence type="ECO:0000313" key="2">
    <source>
        <dbReference type="EMBL" id="PAU47880.1"/>
    </source>
</evidence>
<protein>
    <submittedName>
        <fullName evidence="2">Uncharacterized protein</fullName>
    </submittedName>
</protein>
<dbReference type="EMBL" id="NSJV01000319">
    <property type="protein sequence ID" value="PAU47880.1"/>
    <property type="molecule type" value="Genomic_DNA"/>
</dbReference>